<name>A0A3L6SXN3_PANMI</name>
<organism evidence="1 2">
    <name type="scientific">Panicum miliaceum</name>
    <name type="common">Proso millet</name>
    <name type="synonym">Broomcorn millet</name>
    <dbReference type="NCBI Taxonomy" id="4540"/>
    <lineage>
        <taxon>Eukaryota</taxon>
        <taxon>Viridiplantae</taxon>
        <taxon>Streptophyta</taxon>
        <taxon>Embryophyta</taxon>
        <taxon>Tracheophyta</taxon>
        <taxon>Spermatophyta</taxon>
        <taxon>Magnoliopsida</taxon>
        <taxon>Liliopsida</taxon>
        <taxon>Poales</taxon>
        <taxon>Poaceae</taxon>
        <taxon>PACMAD clade</taxon>
        <taxon>Panicoideae</taxon>
        <taxon>Panicodae</taxon>
        <taxon>Paniceae</taxon>
        <taxon>Panicinae</taxon>
        <taxon>Panicum</taxon>
        <taxon>Panicum sect. Panicum</taxon>
    </lineage>
</organism>
<protein>
    <submittedName>
        <fullName evidence="1">Uncharacterized protein</fullName>
    </submittedName>
</protein>
<sequence>MLLDLKIQKSMLAAKKLRKFIQYLFPSISISYSISCRRLRLLAMSSFMWS</sequence>
<gene>
    <name evidence="1" type="ORF">C2845_PM05G16260</name>
</gene>
<dbReference type="Proteomes" id="UP000275267">
    <property type="component" value="Unassembled WGS sequence"/>
</dbReference>
<comment type="caution">
    <text evidence="1">The sequence shown here is derived from an EMBL/GenBank/DDBJ whole genome shotgun (WGS) entry which is preliminary data.</text>
</comment>
<proteinExistence type="predicted"/>
<dbReference type="EMBL" id="PQIB02000003">
    <property type="protein sequence ID" value="RLN28168.1"/>
    <property type="molecule type" value="Genomic_DNA"/>
</dbReference>
<evidence type="ECO:0000313" key="2">
    <source>
        <dbReference type="Proteomes" id="UP000275267"/>
    </source>
</evidence>
<evidence type="ECO:0000313" key="1">
    <source>
        <dbReference type="EMBL" id="RLN28168.1"/>
    </source>
</evidence>
<accession>A0A3L6SXN3</accession>
<reference evidence="2" key="1">
    <citation type="journal article" date="2019" name="Nat. Commun.">
        <title>The genome of broomcorn millet.</title>
        <authorList>
            <person name="Zou C."/>
            <person name="Miki D."/>
            <person name="Li D."/>
            <person name="Tang Q."/>
            <person name="Xiao L."/>
            <person name="Rajput S."/>
            <person name="Deng P."/>
            <person name="Jia W."/>
            <person name="Huang R."/>
            <person name="Zhang M."/>
            <person name="Sun Y."/>
            <person name="Hu J."/>
            <person name="Fu X."/>
            <person name="Schnable P.S."/>
            <person name="Li F."/>
            <person name="Zhang H."/>
            <person name="Feng B."/>
            <person name="Zhu X."/>
            <person name="Liu R."/>
            <person name="Schnable J.C."/>
            <person name="Zhu J.-K."/>
            <person name="Zhang H."/>
        </authorList>
    </citation>
    <scope>NUCLEOTIDE SEQUENCE [LARGE SCALE GENOMIC DNA]</scope>
</reference>
<keyword evidence="2" id="KW-1185">Reference proteome</keyword>
<dbReference type="AlphaFoldDB" id="A0A3L6SXN3"/>